<dbReference type="EMBL" id="MU003778">
    <property type="protein sequence ID" value="KAF2723045.1"/>
    <property type="molecule type" value="Genomic_DNA"/>
</dbReference>
<dbReference type="AlphaFoldDB" id="A0A9P4USG1"/>
<keyword evidence="1" id="KW-1133">Transmembrane helix</keyword>
<dbReference type="Proteomes" id="UP000799441">
    <property type="component" value="Unassembled WGS sequence"/>
</dbReference>
<evidence type="ECO:0000313" key="2">
    <source>
        <dbReference type="EMBL" id="KAF2723045.1"/>
    </source>
</evidence>
<evidence type="ECO:0000256" key="1">
    <source>
        <dbReference type="SAM" id="Phobius"/>
    </source>
</evidence>
<reference evidence="2" key="1">
    <citation type="journal article" date="2020" name="Stud. Mycol.">
        <title>101 Dothideomycetes genomes: a test case for predicting lifestyles and emergence of pathogens.</title>
        <authorList>
            <person name="Haridas S."/>
            <person name="Albert R."/>
            <person name="Binder M."/>
            <person name="Bloem J."/>
            <person name="Labutti K."/>
            <person name="Salamov A."/>
            <person name="Andreopoulos B."/>
            <person name="Baker S."/>
            <person name="Barry K."/>
            <person name="Bills G."/>
            <person name="Bluhm B."/>
            <person name="Cannon C."/>
            <person name="Castanera R."/>
            <person name="Culley D."/>
            <person name="Daum C."/>
            <person name="Ezra D."/>
            <person name="Gonzalez J."/>
            <person name="Henrissat B."/>
            <person name="Kuo A."/>
            <person name="Liang C."/>
            <person name="Lipzen A."/>
            <person name="Lutzoni F."/>
            <person name="Magnuson J."/>
            <person name="Mondo S."/>
            <person name="Nolan M."/>
            <person name="Ohm R."/>
            <person name="Pangilinan J."/>
            <person name="Park H.-J."/>
            <person name="Ramirez L."/>
            <person name="Alfaro M."/>
            <person name="Sun H."/>
            <person name="Tritt A."/>
            <person name="Yoshinaga Y."/>
            <person name="Zwiers L.-H."/>
            <person name="Turgeon B."/>
            <person name="Goodwin S."/>
            <person name="Spatafora J."/>
            <person name="Crous P."/>
            <person name="Grigoriev I."/>
        </authorList>
    </citation>
    <scope>NUCLEOTIDE SEQUENCE</scope>
    <source>
        <strain evidence="2">CBS 116435</strain>
    </source>
</reference>
<protein>
    <submittedName>
        <fullName evidence="2">Uncharacterized protein</fullName>
    </submittedName>
</protein>
<accession>A0A9P4USG1</accession>
<organism evidence="2 3">
    <name type="scientific">Polychaeton citri CBS 116435</name>
    <dbReference type="NCBI Taxonomy" id="1314669"/>
    <lineage>
        <taxon>Eukaryota</taxon>
        <taxon>Fungi</taxon>
        <taxon>Dikarya</taxon>
        <taxon>Ascomycota</taxon>
        <taxon>Pezizomycotina</taxon>
        <taxon>Dothideomycetes</taxon>
        <taxon>Dothideomycetidae</taxon>
        <taxon>Capnodiales</taxon>
        <taxon>Capnodiaceae</taxon>
        <taxon>Polychaeton</taxon>
    </lineage>
</organism>
<keyword evidence="1" id="KW-0812">Transmembrane</keyword>
<sequence>MCWPIGPTMHSTSSRMEFHSARVIILLIINTWCIVTKIPLPVSLPLYYDFHVAALRIHSAFYFPNNQHRWLKRHA</sequence>
<comment type="caution">
    <text evidence="2">The sequence shown here is derived from an EMBL/GenBank/DDBJ whole genome shotgun (WGS) entry which is preliminary data.</text>
</comment>
<feature type="transmembrane region" description="Helical" evidence="1">
    <location>
        <begin position="21"/>
        <end position="40"/>
    </location>
</feature>
<evidence type="ECO:0000313" key="3">
    <source>
        <dbReference type="Proteomes" id="UP000799441"/>
    </source>
</evidence>
<name>A0A9P4USG1_9PEZI</name>
<keyword evidence="3" id="KW-1185">Reference proteome</keyword>
<proteinExistence type="predicted"/>
<gene>
    <name evidence="2" type="ORF">K431DRAFT_31192</name>
</gene>
<keyword evidence="1" id="KW-0472">Membrane</keyword>